<dbReference type="InterPro" id="IPR051917">
    <property type="entry name" value="Transposase-Integrase"/>
</dbReference>
<keyword evidence="4" id="KW-1185">Reference proteome</keyword>
<feature type="region of interest" description="Disordered" evidence="1">
    <location>
        <begin position="24"/>
        <end position="69"/>
    </location>
</feature>
<reference evidence="3 4" key="1">
    <citation type="submission" date="2019-11" db="EMBL/GenBank/DDBJ databases">
        <authorList>
            <person name="Dong K."/>
        </authorList>
    </citation>
    <scope>NUCLEOTIDE SEQUENCE [LARGE SCALE GENOMIC DNA]</scope>
    <source>
        <strain evidence="3 4">NBRC 111993</strain>
    </source>
</reference>
<sequence length="278" mass="30750">MRAGPVDASWSAIPACATRSSAACAQAGRPSRSPGVCAMSARPPRSATRPCTAMSIPGKDVRPNSDVTCPRAADDGAADLLRKRPPPKFAPELSILFRPDVIAHRKEFGHWEGDLVLFRQKYGPANVTTMIERTSRFLEVLKNEDKRAKPIMAQIARALMPLPRHACRSVTFDRGSEFVDWPHVQAEVGAQTWFCEAQSPWQKGAVENANKRLRRWLGRDTDPNSLSQEDLRLLCAGLNATPRKCLGFRTPAEVFKANLLGRGHRRAKLSRQPKSHLG</sequence>
<dbReference type="NCBIfam" id="NF033563">
    <property type="entry name" value="transpos_IS30"/>
    <property type="match status" value="1"/>
</dbReference>
<dbReference type="Proteomes" id="UP000478183">
    <property type="component" value="Unassembled WGS sequence"/>
</dbReference>
<dbReference type="GO" id="GO:0005829">
    <property type="term" value="C:cytosol"/>
    <property type="evidence" value="ECO:0007669"/>
    <property type="project" value="TreeGrafter"/>
</dbReference>
<dbReference type="Pfam" id="PF00665">
    <property type="entry name" value="rve"/>
    <property type="match status" value="1"/>
</dbReference>
<feature type="domain" description="Integrase catalytic" evidence="2">
    <location>
        <begin position="95"/>
        <end position="259"/>
    </location>
</feature>
<dbReference type="GO" id="GO:0003676">
    <property type="term" value="F:nucleic acid binding"/>
    <property type="evidence" value="ECO:0007669"/>
    <property type="project" value="InterPro"/>
</dbReference>
<dbReference type="InterPro" id="IPR012337">
    <property type="entry name" value="RNaseH-like_sf"/>
</dbReference>
<dbReference type="AlphaFoldDB" id="A0A6L6JAA6"/>
<name>A0A6L6JAA6_9RHOB</name>
<evidence type="ECO:0000259" key="2">
    <source>
        <dbReference type="PROSITE" id="PS50994"/>
    </source>
</evidence>
<protein>
    <submittedName>
        <fullName evidence="3">IS30 family transposase</fullName>
    </submittedName>
</protein>
<dbReference type="InterPro" id="IPR053392">
    <property type="entry name" value="Transposase_IS30-like"/>
</dbReference>
<accession>A0A6L6JAA6</accession>
<organism evidence="3 4">
    <name type="scientific">Paracoccus aestuariivivens</name>
    <dbReference type="NCBI Taxonomy" id="1820333"/>
    <lineage>
        <taxon>Bacteria</taxon>
        <taxon>Pseudomonadati</taxon>
        <taxon>Pseudomonadota</taxon>
        <taxon>Alphaproteobacteria</taxon>
        <taxon>Rhodobacterales</taxon>
        <taxon>Paracoccaceae</taxon>
        <taxon>Paracoccus</taxon>
    </lineage>
</organism>
<evidence type="ECO:0000256" key="1">
    <source>
        <dbReference type="SAM" id="MobiDB-lite"/>
    </source>
</evidence>
<dbReference type="GO" id="GO:0032196">
    <property type="term" value="P:transposition"/>
    <property type="evidence" value="ECO:0007669"/>
    <property type="project" value="TreeGrafter"/>
</dbReference>
<dbReference type="OrthoDB" id="9803231at2"/>
<dbReference type="GO" id="GO:0004803">
    <property type="term" value="F:transposase activity"/>
    <property type="evidence" value="ECO:0007669"/>
    <property type="project" value="TreeGrafter"/>
</dbReference>
<gene>
    <name evidence="3" type="ORF">GL286_15390</name>
</gene>
<evidence type="ECO:0000313" key="3">
    <source>
        <dbReference type="EMBL" id="MTH79113.1"/>
    </source>
</evidence>
<proteinExistence type="predicted"/>
<dbReference type="EMBL" id="WMIE01000010">
    <property type="protein sequence ID" value="MTH79113.1"/>
    <property type="molecule type" value="Genomic_DNA"/>
</dbReference>
<comment type="caution">
    <text evidence="3">The sequence shown here is derived from an EMBL/GenBank/DDBJ whole genome shotgun (WGS) entry which is preliminary data.</text>
</comment>
<dbReference type="PANTHER" id="PTHR10948">
    <property type="entry name" value="TRANSPOSASE"/>
    <property type="match status" value="1"/>
</dbReference>
<dbReference type="SUPFAM" id="SSF53098">
    <property type="entry name" value="Ribonuclease H-like"/>
    <property type="match status" value="1"/>
</dbReference>
<dbReference type="GO" id="GO:0015074">
    <property type="term" value="P:DNA integration"/>
    <property type="evidence" value="ECO:0007669"/>
    <property type="project" value="InterPro"/>
</dbReference>
<evidence type="ECO:0000313" key="4">
    <source>
        <dbReference type="Proteomes" id="UP000478183"/>
    </source>
</evidence>
<dbReference type="InterPro" id="IPR036397">
    <property type="entry name" value="RNaseH_sf"/>
</dbReference>
<dbReference type="InterPro" id="IPR001584">
    <property type="entry name" value="Integrase_cat-core"/>
</dbReference>
<dbReference type="PROSITE" id="PS50994">
    <property type="entry name" value="INTEGRASE"/>
    <property type="match status" value="1"/>
</dbReference>
<dbReference type="Gene3D" id="3.30.420.10">
    <property type="entry name" value="Ribonuclease H-like superfamily/Ribonuclease H"/>
    <property type="match status" value="1"/>
</dbReference>
<dbReference type="PANTHER" id="PTHR10948:SF23">
    <property type="entry name" value="TRANSPOSASE INSI FOR INSERTION SEQUENCE ELEMENT IS30A-RELATED"/>
    <property type="match status" value="1"/>
</dbReference>